<keyword evidence="1" id="KW-1133">Transmembrane helix</keyword>
<dbReference type="Proteomes" id="UP001165122">
    <property type="component" value="Unassembled WGS sequence"/>
</dbReference>
<accession>A0A9W7FS47</accession>
<evidence type="ECO:0000313" key="2">
    <source>
        <dbReference type="EMBL" id="GMI17337.1"/>
    </source>
</evidence>
<sequence>MRTYVTLIIFLSILLVIFTNYTSITYYSSLPSLNPSLNSLQTVPQINTESKKSSTLLTVSNPNLSTVTYTISLTSCSSSPTLKHDSSLIGLIDGSLILRHSILTHSPTPPNFIAFIHTTAKDTPCHLELERGGWECKVVDTPLKVSDIKTDNIRRNIEKNGCCGDKELIKLYAYTLTTSDVVIMLDLDVLLLRPLTSLINSISISPEGTASYTEDWGMVNPGKKPGAQGGFIVIKPSLRVFNELIDIVLNTPFNEKNLPGWNGSGIGPFWGAMTVQGLIPYYYQEVKGAAVEVLNRCMYNNMRDNPKVKNGEECRGPVKGVMECEDCREKKVEDIYSTHFTLCQKPWGCQLNGKPWCTVLHDEWFYTREKMEVAVLGGDFTGKGMRGYCKKGGKEGYERVSDDVRSMINK</sequence>
<keyword evidence="1" id="KW-0812">Transmembrane</keyword>
<protein>
    <submittedName>
        <fullName evidence="2">Uncharacterized protein</fullName>
    </submittedName>
</protein>
<dbReference type="SUPFAM" id="SSF53448">
    <property type="entry name" value="Nucleotide-diphospho-sugar transferases"/>
    <property type="match status" value="1"/>
</dbReference>
<dbReference type="Gene3D" id="3.90.550.10">
    <property type="entry name" value="Spore Coat Polysaccharide Biosynthesis Protein SpsA, Chain A"/>
    <property type="match status" value="1"/>
</dbReference>
<reference evidence="3" key="1">
    <citation type="journal article" date="2023" name="Commun. Biol.">
        <title>Genome analysis of Parmales, the sister group of diatoms, reveals the evolutionary specialization of diatoms from phago-mixotrophs to photoautotrophs.</title>
        <authorList>
            <person name="Ban H."/>
            <person name="Sato S."/>
            <person name="Yoshikawa S."/>
            <person name="Yamada K."/>
            <person name="Nakamura Y."/>
            <person name="Ichinomiya M."/>
            <person name="Sato N."/>
            <person name="Blanc-Mathieu R."/>
            <person name="Endo H."/>
            <person name="Kuwata A."/>
            <person name="Ogata H."/>
        </authorList>
    </citation>
    <scope>NUCLEOTIDE SEQUENCE [LARGE SCALE GENOMIC DNA]</scope>
    <source>
        <strain evidence="3">NIES 3700</strain>
    </source>
</reference>
<proteinExistence type="predicted"/>
<dbReference type="PANTHER" id="PTHR11183">
    <property type="entry name" value="GLYCOGENIN SUBFAMILY MEMBER"/>
    <property type="match status" value="1"/>
</dbReference>
<keyword evidence="1" id="KW-0472">Membrane</keyword>
<dbReference type="OrthoDB" id="2014201at2759"/>
<dbReference type="InterPro" id="IPR050587">
    <property type="entry name" value="GNT1/Glycosyltrans_8"/>
</dbReference>
<dbReference type="EMBL" id="BRXW01000288">
    <property type="protein sequence ID" value="GMI17337.1"/>
    <property type="molecule type" value="Genomic_DNA"/>
</dbReference>
<dbReference type="InterPro" id="IPR029044">
    <property type="entry name" value="Nucleotide-diphossugar_trans"/>
</dbReference>
<evidence type="ECO:0000313" key="3">
    <source>
        <dbReference type="Proteomes" id="UP001165122"/>
    </source>
</evidence>
<feature type="transmembrane region" description="Helical" evidence="1">
    <location>
        <begin position="7"/>
        <end position="27"/>
    </location>
</feature>
<keyword evidence="3" id="KW-1185">Reference proteome</keyword>
<gene>
    <name evidence="2" type="ORF">TrLO_g12475</name>
</gene>
<dbReference type="AlphaFoldDB" id="A0A9W7FS47"/>
<name>A0A9W7FS47_9STRA</name>
<comment type="caution">
    <text evidence="2">The sequence shown here is derived from an EMBL/GenBank/DDBJ whole genome shotgun (WGS) entry which is preliminary data.</text>
</comment>
<evidence type="ECO:0000256" key="1">
    <source>
        <dbReference type="SAM" id="Phobius"/>
    </source>
</evidence>
<organism evidence="2 3">
    <name type="scientific">Triparma laevis f. longispina</name>
    <dbReference type="NCBI Taxonomy" id="1714387"/>
    <lineage>
        <taxon>Eukaryota</taxon>
        <taxon>Sar</taxon>
        <taxon>Stramenopiles</taxon>
        <taxon>Ochrophyta</taxon>
        <taxon>Bolidophyceae</taxon>
        <taxon>Parmales</taxon>
        <taxon>Triparmaceae</taxon>
        <taxon>Triparma</taxon>
    </lineage>
</organism>